<protein>
    <submittedName>
        <fullName evidence="2">Uncharacterized protein</fullName>
    </submittedName>
</protein>
<evidence type="ECO:0000256" key="1">
    <source>
        <dbReference type="SAM" id="SignalP"/>
    </source>
</evidence>
<comment type="caution">
    <text evidence="2">The sequence shown here is derived from an EMBL/GenBank/DDBJ whole genome shotgun (WGS) entry which is preliminary data.</text>
</comment>
<dbReference type="AlphaFoldDB" id="A0AAW1ENT1"/>
<keyword evidence="3" id="KW-1185">Reference proteome</keyword>
<proteinExistence type="predicted"/>
<feature type="chain" id="PRO_5043754884" evidence="1">
    <location>
        <begin position="27"/>
        <end position="90"/>
    </location>
</feature>
<dbReference type="Proteomes" id="UP001488805">
    <property type="component" value="Unassembled WGS sequence"/>
</dbReference>
<reference evidence="2 3" key="1">
    <citation type="journal article" date="2024" name="Genome Biol. Evol.">
        <title>Chromosome-level genome assembly of the viviparous eelpout Zoarces viviparus.</title>
        <authorList>
            <person name="Fuhrmann N."/>
            <person name="Brasseur M.V."/>
            <person name="Bakowski C.E."/>
            <person name="Podsiadlowski L."/>
            <person name="Prost S."/>
            <person name="Krehenwinkel H."/>
            <person name="Mayer C."/>
        </authorList>
    </citation>
    <scope>NUCLEOTIDE SEQUENCE [LARGE SCALE GENOMIC DNA]</scope>
    <source>
        <strain evidence="2">NO-MEL_2022_Ind0_liver</strain>
    </source>
</reference>
<organism evidence="2 3">
    <name type="scientific">Zoarces viviparus</name>
    <name type="common">Viviparous eelpout</name>
    <name type="synonym">Blennius viviparus</name>
    <dbReference type="NCBI Taxonomy" id="48416"/>
    <lineage>
        <taxon>Eukaryota</taxon>
        <taxon>Metazoa</taxon>
        <taxon>Chordata</taxon>
        <taxon>Craniata</taxon>
        <taxon>Vertebrata</taxon>
        <taxon>Euteleostomi</taxon>
        <taxon>Actinopterygii</taxon>
        <taxon>Neopterygii</taxon>
        <taxon>Teleostei</taxon>
        <taxon>Neoteleostei</taxon>
        <taxon>Acanthomorphata</taxon>
        <taxon>Eupercaria</taxon>
        <taxon>Perciformes</taxon>
        <taxon>Cottioidei</taxon>
        <taxon>Zoarcales</taxon>
        <taxon>Zoarcidae</taxon>
        <taxon>Zoarcinae</taxon>
        <taxon>Zoarces</taxon>
    </lineage>
</organism>
<dbReference type="EMBL" id="JBCEZU010000156">
    <property type="protein sequence ID" value="KAK9524042.1"/>
    <property type="molecule type" value="Genomic_DNA"/>
</dbReference>
<keyword evidence="1" id="KW-0732">Signal</keyword>
<evidence type="ECO:0000313" key="2">
    <source>
        <dbReference type="EMBL" id="KAK9524042.1"/>
    </source>
</evidence>
<evidence type="ECO:0000313" key="3">
    <source>
        <dbReference type="Proteomes" id="UP001488805"/>
    </source>
</evidence>
<sequence>MKCRDAARNPVLVPILLLTLRPRVSSFTASGEQRCEPIDGCERQSGEDALSCESTGLCSLKEPSVATNLPNVSGSGGADNFKHKEVEGWI</sequence>
<name>A0AAW1ENT1_ZOAVI</name>
<feature type="signal peptide" evidence="1">
    <location>
        <begin position="1"/>
        <end position="26"/>
    </location>
</feature>
<gene>
    <name evidence="2" type="ORF">VZT92_017909</name>
</gene>
<accession>A0AAW1ENT1</accession>